<evidence type="ECO:0000313" key="2">
    <source>
        <dbReference type="Proteomes" id="UP001057237"/>
    </source>
</evidence>
<reference evidence="1" key="1">
    <citation type="submission" date="2022-05" db="EMBL/GenBank/DDBJ databases">
        <authorList>
            <person name="Friedrich I."/>
            <person name="Poehlein A."/>
            <person name="Schneider D."/>
            <person name="Hertel R."/>
            <person name="Daniel R."/>
        </authorList>
    </citation>
    <scope>NUCLEOTIDE SEQUENCE</scope>
</reference>
<name>A0A9E7SM76_9CAUD</name>
<dbReference type="Proteomes" id="UP001057237">
    <property type="component" value="Segment"/>
</dbReference>
<organism evidence="1 2">
    <name type="scientific">Brevundimonas phage vB_BpoS-Babayka</name>
    <dbReference type="NCBI Taxonomy" id="2948596"/>
    <lineage>
        <taxon>Viruses</taxon>
        <taxon>Duplodnaviria</taxon>
        <taxon>Heunggongvirae</taxon>
        <taxon>Uroviricota</taxon>
        <taxon>Caudoviricetes</taxon>
        <taxon>Autographivirales</taxon>
        <taxon>Autonotataviridae</taxon>
        <taxon>Conareevirus</taxon>
        <taxon>Conareevirus babayka</taxon>
    </lineage>
</organism>
<sequence>MRVRCKLALLGIGTRLFQAWCMDRRPVGHPIEAVKYHGFRFFNAWGRSL</sequence>
<keyword evidence="2" id="KW-1185">Reference proteome</keyword>
<evidence type="ECO:0000313" key="1">
    <source>
        <dbReference type="EMBL" id="USN16825.1"/>
    </source>
</evidence>
<gene>
    <name evidence="1" type="ORF">BABAYKA_00220</name>
</gene>
<accession>A0A9E7SM76</accession>
<proteinExistence type="predicted"/>
<dbReference type="EMBL" id="ON529868">
    <property type="protein sequence ID" value="USN16825.1"/>
    <property type="molecule type" value="Genomic_DNA"/>
</dbReference>
<protein>
    <submittedName>
        <fullName evidence="1">Uncharacterized protein</fullName>
    </submittedName>
</protein>